<dbReference type="GO" id="GO:0031418">
    <property type="term" value="F:L-ascorbic acid binding"/>
    <property type="evidence" value="ECO:0007669"/>
    <property type="project" value="InterPro"/>
</dbReference>
<dbReference type="GO" id="GO:0005506">
    <property type="term" value="F:iron ion binding"/>
    <property type="evidence" value="ECO:0007669"/>
    <property type="project" value="InterPro"/>
</dbReference>
<evidence type="ECO:0000256" key="3">
    <source>
        <dbReference type="ARBA" id="ARBA00022964"/>
    </source>
</evidence>
<evidence type="ECO:0000256" key="2">
    <source>
        <dbReference type="ARBA" id="ARBA00022723"/>
    </source>
</evidence>
<dbReference type="InterPro" id="IPR005123">
    <property type="entry name" value="Oxoglu/Fe-dep_dioxygenase_dom"/>
</dbReference>
<evidence type="ECO:0000256" key="4">
    <source>
        <dbReference type="ARBA" id="ARBA00023002"/>
    </source>
</evidence>
<dbReference type="GO" id="GO:0004656">
    <property type="term" value="F:procollagen-proline 4-dioxygenase activity"/>
    <property type="evidence" value="ECO:0007669"/>
    <property type="project" value="TreeGrafter"/>
</dbReference>
<dbReference type="GeneID" id="8857551"/>
<gene>
    <name evidence="7" type="ORF">NAEGRDRAFT_74642</name>
</gene>
<name>D2VZW5_NAEGR</name>
<evidence type="ECO:0000313" key="8">
    <source>
        <dbReference type="Proteomes" id="UP000006671"/>
    </source>
</evidence>
<dbReference type="InterPro" id="IPR045054">
    <property type="entry name" value="P4HA-like"/>
</dbReference>
<keyword evidence="3" id="KW-0223">Dioxygenase</keyword>
<dbReference type="Gene3D" id="2.60.120.620">
    <property type="entry name" value="q2cbj1_9rhob like domain"/>
    <property type="match status" value="1"/>
</dbReference>
<keyword evidence="2" id="KW-0479">Metal-binding</keyword>
<organism evidence="8">
    <name type="scientific">Naegleria gruberi</name>
    <name type="common">Amoeba</name>
    <dbReference type="NCBI Taxonomy" id="5762"/>
    <lineage>
        <taxon>Eukaryota</taxon>
        <taxon>Discoba</taxon>
        <taxon>Heterolobosea</taxon>
        <taxon>Tetramitia</taxon>
        <taxon>Eutetramitia</taxon>
        <taxon>Vahlkampfiidae</taxon>
        <taxon>Naegleria</taxon>
    </lineage>
</organism>
<dbReference type="AlphaFoldDB" id="D2VZW5"/>
<dbReference type="RefSeq" id="XP_002670344.1">
    <property type="nucleotide sequence ID" value="XM_002670298.1"/>
</dbReference>
<evidence type="ECO:0000259" key="6">
    <source>
        <dbReference type="PROSITE" id="PS51471"/>
    </source>
</evidence>
<comment type="cofactor">
    <cofactor evidence="1">
        <name>L-ascorbate</name>
        <dbReference type="ChEBI" id="CHEBI:38290"/>
    </cofactor>
</comment>
<dbReference type="SMART" id="SM00702">
    <property type="entry name" value="P4Hc"/>
    <property type="match status" value="1"/>
</dbReference>
<dbReference type="PANTHER" id="PTHR10869:SF246">
    <property type="entry name" value="TRANSMEMBRANE PROLYL 4-HYDROXYLASE"/>
    <property type="match status" value="1"/>
</dbReference>
<dbReference type="EMBL" id="GG738916">
    <property type="protein sequence ID" value="EFC37600.1"/>
    <property type="molecule type" value="Genomic_DNA"/>
</dbReference>
<dbReference type="InParanoid" id="D2VZW5"/>
<sequence>MSQVEFKEIKPGIFHFRNLLSKEECEEIIQHGEKTSYKQVPTTGGRQLVWCGVEASEVRNNQRIIEECTEFTRRYSATIFERVAKHLPKDLEFRFKSLPTEVNRADVCPTLEKAKEWKLFSVSDKFRMYKYEKKQHFLKHFDGTNKRILSLTEGKKPVKQFTEQSFMTFLVYLNDVEKGGETQFFDTYSKEETFDIKPEMGSGVVFLHELLHQGNDVLGGVKYLLRTDICYMKQKEIVEDGQKNINYTMKVSADQKKNKNSQNNILELLPQGDYAISEWQKIFHPSCQHYTD</sequence>
<keyword evidence="5" id="KW-0408">Iron</keyword>
<dbReference type="PANTHER" id="PTHR10869">
    <property type="entry name" value="PROLYL 4-HYDROXYLASE ALPHA SUBUNIT"/>
    <property type="match status" value="1"/>
</dbReference>
<keyword evidence="8" id="KW-1185">Reference proteome</keyword>
<evidence type="ECO:0000313" key="7">
    <source>
        <dbReference type="EMBL" id="EFC37600.1"/>
    </source>
</evidence>
<dbReference type="PROSITE" id="PS51471">
    <property type="entry name" value="FE2OG_OXY"/>
    <property type="match status" value="1"/>
</dbReference>
<dbReference type="InterPro" id="IPR006620">
    <property type="entry name" value="Pro_4_hyd_alph"/>
</dbReference>
<evidence type="ECO:0000256" key="5">
    <source>
        <dbReference type="ARBA" id="ARBA00023004"/>
    </source>
</evidence>
<evidence type="ECO:0000256" key="1">
    <source>
        <dbReference type="ARBA" id="ARBA00001961"/>
    </source>
</evidence>
<feature type="domain" description="Fe2OG dioxygenase" evidence="6">
    <location>
        <begin position="118"/>
        <end position="231"/>
    </location>
</feature>
<keyword evidence="4" id="KW-0560">Oxidoreductase</keyword>
<dbReference type="OrthoDB" id="69177at2759"/>
<reference evidence="7 8" key="1">
    <citation type="journal article" date="2010" name="Cell">
        <title>The genome of Naegleria gruberi illuminates early eukaryotic versatility.</title>
        <authorList>
            <person name="Fritz-Laylin L.K."/>
            <person name="Prochnik S.E."/>
            <person name="Ginger M.L."/>
            <person name="Dacks J.B."/>
            <person name="Carpenter M.L."/>
            <person name="Field M.C."/>
            <person name="Kuo A."/>
            <person name="Paredez A."/>
            <person name="Chapman J."/>
            <person name="Pham J."/>
            <person name="Shu S."/>
            <person name="Neupane R."/>
            <person name="Cipriano M."/>
            <person name="Mancuso J."/>
            <person name="Tu H."/>
            <person name="Salamov A."/>
            <person name="Lindquist E."/>
            <person name="Shapiro H."/>
            <person name="Lucas S."/>
            <person name="Grigoriev I.V."/>
            <person name="Cande W.Z."/>
            <person name="Fulton C."/>
            <person name="Rokhsar D.S."/>
            <person name="Dawson S.C."/>
        </authorList>
    </citation>
    <scope>NUCLEOTIDE SEQUENCE [LARGE SCALE GENOMIC DNA]</scope>
    <source>
        <strain evidence="7 8">NEG-M</strain>
    </source>
</reference>
<dbReference type="InterPro" id="IPR044862">
    <property type="entry name" value="Pro_4_hyd_alph_FE2OG_OXY"/>
</dbReference>
<dbReference type="OMA" id="VNRADVC"/>
<dbReference type="Pfam" id="PF13640">
    <property type="entry name" value="2OG-FeII_Oxy_3"/>
    <property type="match status" value="1"/>
</dbReference>
<dbReference type="STRING" id="5762.D2VZW5"/>
<dbReference type="Proteomes" id="UP000006671">
    <property type="component" value="Unassembled WGS sequence"/>
</dbReference>
<dbReference type="KEGG" id="ngr:NAEGRDRAFT_74642"/>
<accession>D2VZW5</accession>
<dbReference type="VEuPathDB" id="AmoebaDB:NAEGRDRAFT_74642"/>
<proteinExistence type="predicted"/>
<protein>
    <submittedName>
        <fullName evidence="7">Predicted protein</fullName>
    </submittedName>
</protein>
<dbReference type="GO" id="GO:0005783">
    <property type="term" value="C:endoplasmic reticulum"/>
    <property type="evidence" value="ECO:0007669"/>
    <property type="project" value="TreeGrafter"/>
</dbReference>